<organism evidence="1">
    <name type="scientific">marine sediment metagenome</name>
    <dbReference type="NCBI Taxonomy" id="412755"/>
    <lineage>
        <taxon>unclassified sequences</taxon>
        <taxon>metagenomes</taxon>
        <taxon>ecological metagenomes</taxon>
    </lineage>
</organism>
<dbReference type="PANTHER" id="PTHR33254:SF4">
    <property type="entry name" value="4-HYDROXY-4-METHYL-2-OXOGLUTARATE ALDOLASE 3-RELATED"/>
    <property type="match status" value="1"/>
</dbReference>
<comment type="caution">
    <text evidence="1">The sequence shown here is derived from an EMBL/GenBank/DDBJ whole genome shotgun (WGS) entry which is preliminary data.</text>
</comment>
<protein>
    <submittedName>
        <fullName evidence="1">Uncharacterized protein</fullName>
    </submittedName>
</protein>
<dbReference type="SUPFAM" id="SSF89562">
    <property type="entry name" value="RraA-like"/>
    <property type="match status" value="1"/>
</dbReference>
<evidence type="ECO:0000313" key="1">
    <source>
        <dbReference type="EMBL" id="KKM26393.1"/>
    </source>
</evidence>
<dbReference type="EMBL" id="LAZR01012521">
    <property type="protein sequence ID" value="KKM26393.1"/>
    <property type="molecule type" value="Genomic_DNA"/>
</dbReference>
<dbReference type="PANTHER" id="PTHR33254">
    <property type="entry name" value="4-HYDROXY-4-METHYL-2-OXOGLUTARATE ALDOLASE 3-RELATED"/>
    <property type="match status" value="1"/>
</dbReference>
<sequence>VVDAINAGAKIIVVGGAICKATDVRVAIGNLKKAILDRERVPVNLFKRASNGNIRGILEKVSTANISNGSHRLRGITGLQSISLETKMIGQAVTVRTYPGDWAKPVEAVDKAEEGSVIVIDSGGVGPAVWGELATHSAIQRKLAGVIVDGAIRDSSEIRKLRFPAFAKLVMPNAGEPKGFGEIGIPVSISGITINSGDWIVGDGDGLIVIPKQEAKEMANHAMDWLEKENRIREEISHGKTSLGEVMELLKWEKR</sequence>
<feature type="non-terminal residue" evidence="1">
    <location>
        <position position="1"/>
    </location>
</feature>
<dbReference type="InterPro" id="IPR036704">
    <property type="entry name" value="RraA/RraA-like_sf"/>
</dbReference>
<dbReference type="AlphaFoldDB" id="A0A0F9KW98"/>
<dbReference type="InterPro" id="IPR005493">
    <property type="entry name" value="RraA/RraA-like"/>
</dbReference>
<dbReference type="Pfam" id="PF03737">
    <property type="entry name" value="RraA-like"/>
    <property type="match status" value="1"/>
</dbReference>
<proteinExistence type="predicted"/>
<reference evidence="1" key="1">
    <citation type="journal article" date="2015" name="Nature">
        <title>Complex archaea that bridge the gap between prokaryotes and eukaryotes.</title>
        <authorList>
            <person name="Spang A."/>
            <person name="Saw J.H."/>
            <person name="Jorgensen S.L."/>
            <person name="Zaremba-Niedzwiedzka K."/>
            <person name="Martijn J."/>
            <person name="Lind A.E."/>
            <person name="van Eijk R."/>
            <person name="Schleper C."/>
            <person name="Guy L."/>
            <person name="Ettema T.J."/>
        </authorList>
    </citation>
    <scope>NUCLEOTIDE SEQUENCE</scope>
</reference>
<dbReference type="Gene3D" id="3.50.30.40">
    <property type="entry name" value="Ribonuclease E inhibitor RraA/RraA-like"/>
    <property type="match status" value="1"/>
</dbReference>
<name>A0A0F9KW98_9ZZZZ</name>
<accession>A0A0F9KW98</accession>
<dbReference type="CDD" id="cd16841">
    <property type="entry name" value="RraA_family"/>
    <property type="match status" value="1"/>
</dbReference>
<gene>
    <name evidence="1" type="ORF">LCGC14_1585260</name>
</gene>